<evidence type="ECO:0000313" key="6">
    <source>
        <dbReference type="EMBL" id="SHN20346.1"/>
    </source>
</evidence>
<proteinExistence type="predicted"/>
<dbReference type="PANTHER" id="PTHR12714:SF9">
    <property type="entry name" value="PROTEIN-S-ISOPRENYLCYSTEINE O-METHYLTRANSFERASE"/>
    <property type="match status" value="1"/>
</dbReference>
<keyword evidence="2 5" id="KW-0812">Transmembrane</keyword>
<feature type="transmembrane region" description="Helical" evidence="5">
    <location>
        <begin position="41"/>
        <end position="58"/>
    </location>
</feature>
<feature type="transmembrane region" description="Helical" evidence="5">
    <location>
        <begin position="95"/>
        <end position="111"/>
    </location>
</feature>
<keyword evidence="3 5" id="KW-1133">Transmembrane helix</keyword>
<dbReference type="EMBL" id="FRCY01000010">
    <property type="protein sequence ID" value="SHN20346.1"/>
    <property type="molecule type" value="Genomic_DNA"/>
</dbReference>
<sequence>MGNSYKWYRLSYSLVASFIFLAIFLFAGSIDPIWLFERSNGTTYLGFMLATFGTIIAAKSMKQVELSRFLGLKPHDDLRETEPLIKTGWYQYMRHPLYAGLILIFAGYLFYVPNMASLIHLLALLSYLPFGIYYEEKKLREQYGEKYVRYQNKVPPLIPRLKK</sequence>
<dbReference type="STRING" id="388280.SAMN04488057_11091"/>
<dbReference type="GO" id="GO:0008168">
    <property type="term" value="F:methyltransferase activity"/>
    <property type="evidence" value="ECO:0007669"/>
    <property type="project" value="UniProtKB-KW"/>
</dbReference>
<dbReference type="PANTHER" id="PTHR12714">
    <property type="entry name" value="PROTEIN-S ISOPRENYLCYSTEINE O-METHYLTRANSFERASE"/>
    <property type="match status" value="1"/>
</dbReference>
<evidence type="ECO:0000256" key="4">
    <source>
        <dbReference type="ARBA" id="ARBA00023136"/>
    </source>
</evidence>
<keyword evidence="6" id="KW-0489">Methyltransferase</keyword>
<keyword evidence="6" id="KW-0808">Transferase</keyword>
<keyword evidence="4 5" id="KW-0472">Membrane</keyword>
<dbReference type="AlphaFoldDB" id="A0A1M7PSC1"/>
<organism evidence="6 7">
    <name type="scientific">Cyclobacterium lianum</name>
    <dbReference type="NCBI Taxonomy" id="388280"/>
    <lineage>
        <taxon>Bacteria</taxon>
        <taxon>Pseudomonadati</taxon>
        <taxon>Bacteroidota</taxon>
        <taxon>Cytophagia</taxon>
        <taxon>Cytophagales</taxon>
        <taxon>Cyclobacteriaceae</taxon>
        <taxon>Cyclobacterium</taxon>
    </lineage>
</organism>
<accession>A0A1M7PSC1</accession>
<evidence type="ECO:0000313" key="7">
    <source>
        <dbReference type="Proteomes" id="UP000184513"/>
    </source>
</evidence>
<evidence type="ECO:0000256" key="3">
    <source>
        <dbReference type="ARBA" id="ARBA00022989"/>
    </source>
</evidence>
<comment type="subcellular location">
    <subcellularLocation>
        <location evidence="1">Endomembrane system</location>
        <topology evidence="1">Multi-pass membrane protein</topology>
    </subcellularLocation>
</comment>
<dbReference type="Gene3D" id="1.20.120.1630">
    <property type="match status" value="1"/>
</dbReference>
<dbReference type="InterPro" id="IPR007318">
    <property type="entry name" value="Phopholipid_MeTrfase"/>
</dbReference>
<gene>
    <name evidence="6" type="ORF">SAMN04488057_11091</name>
</gene>
<evidence type="ECO:0000256" key="2">
    <source>
        <dbReference type="ARBA" id="ARBA00022692"/>
    </source>
</evidence>
<evidence type="ECO:0000256" key="5">
    <source>
        <dbReference type="SAM" id="Phobius"/>
    </source>
</evidence>
<evidence type="ECO:0000256" key="1">
    <source>
        <dbReference type="ARBA" id="ARBA00004127"/>
    </source>
</evidence>
<dbReference type="Pfam" id="PF04191">
    <property type="entry name" value="PEMT"/>
    <property type="match status" value="1"/>
</dbReference>
<name>A0A1M7PSC1_9BACT</name>
<dbReference type="Proteomes" id="UP000184513">
    <property type="component" value="Unassembled WGS sequence"/>
</dbReference>
<protein>
    <submittedName>
        <fullName evidence="6">Protein-S-isoprenylcysteine O-methyltransferase Ste14</fullName>
    </submittedName>
</protein>
<feature type="transmembrane region" description="Helical" evidence="5">
    <location>
        <begin position="12"/>
        <end position="35"/>
    </location>
</feature>
<dbReference type="GO" id="GO:0012505">
    <property type="term" value="C:endomembrane system"/>
    <property type="evidence" value="ECO:0007669"/>
    <property type="project" value="UniProtKB-SubCell"/>
</dbReference>
<reference evidence="6 7" key="1">
    <citation type="submission" date="2016-11" db="EMBL/GenBank/DDBJ databases">
        <authorList>
            <person name="Jaros S."/>
            <person name="Januszkiewicz K."/>
            <person name="Wedrychowicz H."/>
        </authorList>
    </citation>
    <scope>NUCLEOTIDE SEQUENCE [LARGE SCALE GENOMIC DNA]</scope>
    <source>
        <strain evidence="6 7">CGMCC 1.6102</strain>
    </source>
</reference>
<dbReference type="GO" id="GO:0032259">
    <property type="term" value="P:methylation"/>
    <property type="evidence" value="ECO:0007669"/>
    <property type="project" value="UniProtKB-KW"/>
</dbReference>
<feature type="transmembrane region" description="Helical" evidence="5">
    <location>
        <begin position="117"/>
        <end position="134"/>
    </location>
</feature>
<keyword evidence="7" id="KW-1185">Reference proteome</keyword>